<gene>
    <name evidence="1" type="ORF">DXN04_20745</name>
</gene>
<evidence type="ECO:0000313" key="2">
    <source>
        <dbReference type="Proteomes" id="UP000261174"/>
    </source>
</evidence>
<dbReference type="AlphaFoldDB" id="A0A3E1NY97"/>
<reference evidence="1 2" key="1">
    <citation type="submission" date="2018-08" db="EMBL/GenBank/DDBJ databases">
        <title>Chitinophaga sp. K20C18050901, a novel bacterium isolated from forest soil.</title>
        <authorList>
            <person name="Wang C."/>
        </authorList>
    </citation>
    <scope>NUCLEOTIDE SEQUENCE [LARGE SCALE GENOMIC DNA]</scope>
    <source>
        <strain evidence="1 2">K20C18050901</strain>
    </source>
</reference>
<evidence type="ECO:0000313" key="1">
    <source>
        <dbReference type="EMBL" id="RFM32875.1"/>
    </source>
</evidence>
<sequence>MVVVFYILNQKTDTMSKNNKESVKQSIQELAMGNYKSYPEEYNEVSVATTENVQSLANGYWDSRDDKEIQRDERLGIGLEDYQAWTLEAFEAFVEHEHMLN</sequence>
<protein>
    <submittedName>
        <fullName evidence="1">Uncharacterized protein</fullName>
    </submittedName>
</protein>
<comment type="caution">
    <text evidence="1">The sequence shown here is derived from an EMBL/GenBank/DDBJ whole genome shotgun (WGS) entry which is preliminary data.</text>
</comment>
<organism evidence="1 2">
    <name type="scientific">Chitinophaga silvisoli</name>
    <dbReference type="NCBI Taxonomy" id="2291814"/>
    <lineage>
        <taxon>Bacteria</taxon>
        <taxon>Pseudomonadati</taxon>
        <taxon>Bacteroidota</taxon>
        <taxon>Chitinophagia</taxon>
        <taxon>Chitinophagales</taxon>
        <taxon>Chitinophagaceae</taxon>
        <taxon>Chitinophaga</taxon>
    </lineage>
</organism>
<accession>A0A3E1NY97</accession>
<proteinExistence type="predicted"/>
<keyword evidence="2" id="KW-1185">Reference proteome</keyword>
<name>A0A3E1NY97_9BACT</name>
<dbReference type="Proteomes" id="UP000261174">
    <property type="component" value="Unassembled WGS sequence"/>
</dbReference>
<dbReference type="EMBL" id="QTJV01000008">
    <property type="protein sequence ID" value="RFM32875.1"/>
    <property type="molecule type" value="Genomic_DNA"/>
</dbReference>